<dbReference type="Pfam" id="PF01987">
    <property type="entry name" value="AIM24"/>
    <property type="match status" value="1"/>
</dbReference>
<evidence type="ECO:0000256" key="1">
    <source>
        <dbReference type="RuleBase" id="RU363045"/>
    </source>
</evidence>
<feature type="compositionally biased region" description="Low complexity" evidence="2">
    <location>
        <begin position="56"/>
        <end position="74"/>
    </location>
</feature>
<dbReference type="InterPro" id="IPR016031">
    <property type="entry name" value="Trp_RNA-bd_attenuator-like_dom"/>
</dbReference>
<keyword evidence="4" id="KW-1185">Reference proteome</keyword>
<organism evidence="3 4">
    <name type="scientific">Talaromyces pinophilus</name>
    <name type="common">Penicillium pinophilum</name>
    <dbReference type="NCBI Taxonomy" id="128442"/>
    <lineage>
        <taxon>Eukaryota</taxon>
        <taxon>Fungi</taxon>
        <taxon>Dikarya</taxon>
        <taxon>Ascomycota</taxon>
        <taxon>Pezizomycotina</taxon>
        <taxon>Eurotiomycetes</taxon>
        <taxon>Eurotiomycetidae</taxon>
        <taxon>Eurotiales</taxon>
        <taxon>Trichocomaceae</taxon>
        <taxon>Talaromyces</taxon>
        <taxon>Talaromyces sect. Talaromyces</taxon>
    </lineage>
</organism>
<gene>
    <name evidence="3" type="ORF">TCE0_041r13672</name>
</gene>
<feature type="compositionally biased region" description="Pro residues" evidence="2">
    <location>
        <begin position="75"/>
        <end position="91"/>
    </location>
</feature>
<comment type="similarity">
    <text evidence="1">Belongs to the AIM24 family.</text>
</comment>
<evidence type="ECO:0000313" key="3">
    <source>
        <dbReference type="EMBL" id="GAM40937.1"/>
    </source>
</evidence>
<reference evidence="4" key="1">
    <citation type="journal article" date="2015" name="Genome Announc.">
        <title>Draft genome sequence of Talaromyces cellulolyticus strain Y-94, a source of lignocellulosic biomass-degrading enzymes.</title>
        <authorList>
            <person name="Fujii T."/>
            <person name="Koike H."/>
            <person name="Sawayama S."/>
            <person name="Yano S."/>
            <person name="Inoue H."/>
        </authorList>
    </citation>
    <scope>NUCLEOTIDE SEQUENCE [LARGE SCALE GENOMIC DNA]</scope>
    <source>
        <strain evidence="4">Y-94</strain>
    </source>
</reference>
<evidence type="ECO:0000313" key="4">
    <source>
        <dbReference type="Proteomes" id="UP000053095"/>
    </source>
</evidence>
<dbReference type="Gene3D" id="3.60.160.10">
    <property type="entry name" value="Mitochondrial biogenesis AIM24"/>
    <property type="match status" value="1"/>
</dbReference>
<dbReference type="PANTHER" id="PTHR43657:SF1">
    <property type="entry name" value="ALTERED INHERITANCE OF MITOCHONDRIA PROTEIN 24, MITOCHONDRIAL"/>
    <property type="match status" value="1"/>
</dbReference>
<dbReference type="AlphaFoldDB" id="A0A6V8HGF5"/>
<name>A0A6V8HGF5_TALPI</name>
<dbReference type="NCBIfam" id="TIGR00266">
    <property type="entry name" value="TIGR00266 family protein"/>
    <property type="match status" value="1"/>
</dbReference>
<evidence type="ECO:0000256" key="2">
    <source>
        <dbReference type="SAM" id="MobiDB-lite"/>
    </source>
</evidence>
<feature type="region of interest" description="Disordered" evidence="2">
    <location>
        <begin position="1"/>
        <end position="108"/>
    </location>
</feature>
<dbReference type="GO" id="GO:0005739">
    <property type="term" value="C:mitochondrion"/>
    <property type="evidence" value="ECO:0007669"/>
    <property type="project" value="UniProtKB-SubCell"/>
</dbReference>
<dbReference type="InterPro" id="IPR036983">
    <property type="entry name" value="AIM24_sf"/>
</dbReference>
<keyword evidence="1" id="KW-0496">Mitochondrion</keyword>
<dbReference type="InterPro" id="IPR002838">
    <property type="entry name" value="AIM24"/>
</dbReference>
<feature type="compositionally biased region" description="Low complexity" evidence="2">
    <location>
        <begin position="92"/>
        <end position="108"/>
    </location>
</feature>
<accession>A0A6V8HGF5</accession>
<comment type="caution">
    <text evidence="3">The sequence shown here is derived from an EMBL/GenBank/DDBJ whole genome shotgun (WGS) entry which is preliminary data.</text>
</comment>
<comment type="subcellular location">
    <subcellularLocation>
        <location evidence="1">Mitochondrion</location>
    </subcellularLocation>
</comment>
<sequence>MQSFPPPPSAQGQHFPPPPRSATFPPPPLASPGFPPPPQPSPGFPPPNYNYPAPPTQQQVQQPQPQPQNAQQSQFPPPPNSRPSTTSPPPRFDASNNSNDSAAAHQAAMLAAAQEAKLPLSPPPMSPPPTGRPRMMMEQMPGGAPPVGQFRGAQATAADDVGTFNGGSYRISHRSVNSIVTFQLARGAPLEARPGVMIAMSPTVTLKGNFHFSMKKLLIGGEMAHSTYTGPGEILVAPSVLGDITVLRLQDDSETWKVGRDAYLANTTSVKKKYKAQNLSKTLFSGEGWFVYNVSGPGLLWLQSFGAVIKKELVEGESYYVDNGHLVAWNCEYVIERVASGGMISSFSSGEGLACRFSGPGTVYLQTRNLNAFAVQIGASTASG</sequence>
<feature type="compositionally biased region" description="Pro residues" evidence="2">
    <location>
        <begin position="1"/>
        <end position="55"/>
    </location>
</feature>
<dbReference type="Proteomes" id="UP000053095">
    <property type="component" value="Unassembled WGS sequence"/>
</dbReference>
<protein>
    <recommendedName>
        <fullName evidence="1">Altered inheritance of mitochondria protein 24, mitochondrial</fullName>
    </recommendedName>
</protein>
<proteinExistence type="inferred from homology"/>
<dbReference type="EMBL" id="DF933837">
    <property type="protein sequence ID" value="GAM40937.1"/>
    <property type="molecule type" value="Genomic_DNA"/>
</dbReference>
<dbReference type="SUPFAM" id="SSF51219">
    <property type="entry name" value="TRAP-like"/>
    <property type="match status" value="1"/>
</dbReference>
<dbReference type="PANTHER" id="PTHR43657">
    <property type="entry name" value="TRYPTOPHAN RNA-BINDING ATTENUATOR PROTEIN-LIKE PROTEIN"/>
    <property type="match status" value="1"/>
</dbReference>